<name>A0A7S3PDK2_9STRA</name>
<reference evidence="4" key="1">
    <citation type="submission" date="2021-01" db="EMBL/GenBank/DDBJ databases">
        <authorList>
            <person name="Corre E."/>
            <person name="Pelletier E."/>
            <person name="Niang G."/>
            <person name="Scheremetjew M."/>
            <person name="Finn R."/>
            <person name="Kale V."/>
            <person name="Holt S."/>
            <person name="Cochrane G."/>
            <person name="Meng A."/>
            <person name="Brown T."/>
            <person name="Cohen L."/>
        </authorList>
    </citation>
    <scope>NUCLEOTIDE SEQUENCE</scope>
    <source>
        <strain evidence="4">GSBS06</strain>
    </source>
</reference>
<dbReference type="Gene3D" id="1.10.220.60">
    <property type="entry name" value="GRIP domain"/>
    <property type="match status" value="1"/>
</dbReference>
<dbReference type="EMBL" id="HBIN01003376">
    <property type="protein sequence ID" value="CAE0431982.1"/>
    <property type="molecule type" value="Transcribed_RNA"/>
</dbReference>
<dbReference type="InterPro" id="IPR000237">
    <property type="entry name" value="GRIP_dom"/>
</dbReference>
<feature type="region of interest" description="Disordered" evidence="2">
    <location>
        <begin position="902"/>
        <end position="948"/>
    </location>
</feature>
<feature type="region of interest" description="Disordered" evidence="2">
    <location>
        <begin position="54"/>
        <end position="74"/>
    </location>
</feature>
<feature type="compositionally biased region" description="Polar residues" evidence="2">
    <location>
        <begin position="59"/>
        <end position="70"/>
    </location>
</feature>
<feature type="coiled-coil region" evidence="1">
    <location>
        <begin position="423"/>
        <end position="478"/>
    </location>
</feature>
<dbReference type="SMART" id="SM00755">
    <property type="entry name" value="Grip"/>
    <property type="match status" value="1"/>
</dbReference>
<dbReference type="AlphaFoldDB" id="A0A7S3PDK2"/>
<feature type="domain" description="GRIP" evidence="3">
    <location>
        <begin position="1012"/>
        <end position="1062"/>
    </location>
</feature>
<protein>
    <recommendedName>
        <fullName evidence="3">GRIP domain-containing protein</fullName>
    </recommendedName>
</protein>
<feature type="compositionally biased region" description="Polar residues" evidence="2">
    <location>
        <begin position="936"/>
        <end position="948"/>
    </location>
</feature>
<accession>A0A7S3PDK2</accession>
<dbReference type="PROSITE" id="PS50913">
    <property type="entry name" value="GRIP"/>
    <property type="match status" value="1"/>
</dbReference>
<feature type="coiled-coil region" evidence="1">
    <location>
        <begin position="565"/>
        <end position="606"/>
    </location>
</feature>
<feature type="compositionally biased region" description="Polar residues" evidence="2">
    <location>
        <begin position="915"/>
        <end position="928"/>
    </location>
</feature>
<gene>
    <name evidence="4" type="ORF">ASTO00021_LOCUS2318</name>
</gene>
<evidence type="ECO:0000256" key="1">
    <source>
        <dbReference type="SAM" id="Coils"/>
    </source>
</evidence>
<keyword evidence="1" id="KW-0175">Coiled coil</keyword>
<sequence>MSEDDTGLRSALEAKVKENATLADKTKQLLQKFKELKKQLLVQTKVNEKLKEKLKGQDAASTLKTNGPNSDDNDILRVENGKLKNRIEELEMGLEIKNKQVEGLVTASNDSQLKVDELINKLKSLEEGKADFVEDTKEYEQRLKDAESTCKRLEEAQEYLVTANDEIKKLEDALEKNKNDGDEMELLEMKLETLTKEKNDLTIELAHSQKAETEVVNKLSDLEKQVEELRKINENSIPTAEIQNEMEGLRKREAEHIEQAVVNMQLLEEREAQLARANKVIENLQSIELSKSETDSKTEIEEKCSKLEQLVIDLRKQNEESIKQLQCRKNDLDEENMDLQTKLKSSVKETAEDEVVMLKREIDALKTQINRLSQDAATEQGIEPQSGNLAAEKEVALLQAKELVLLDLCENVALERNIEAALASDIEEQYKMAIAKEEQLSKRVVMLARKFKFARAKLEKESKEHEKTKEKLDLVAKESVQVAESNADICDQKFIKLREESDARIKALEECVQDLAESKETLEKKVLEQGDQIRLYVSEKSNLEAEMRAFHERTETLDKTHGAELLEAESKIKKQKEEIDEAESLIKTLKAQLAKAQKQIQEQKSKSRTDASAPPGFSVRKHVLCSVTVRDIVWACVDVVSREQNTDTTVQSPKLQWYKTDDIQNWLLNAENEDNDPLPVPLEIQFRREHQKELAEARGETAAVLNELETHRSELAQYKRRAQIALRKAQEEASKAVGERLGEQDQLVSQLQTELSNMVRTRDTLQETIEKMRTENAALKISVREANMDVESTRKLHSELESSIQHKLHSLRSDIEREQEELFKDEREGLLREIKHAQENVEKSEKRIQNVQQDYASLQEELETERAETLPLKNTLKNLQARNEELLESVSKLKNNCSDLEKRAKEVSSRHTESDTIPNLNPNISQSEPSEKRQNRQNSYFGDTDSSSIPLLFNSLQRQQEEERIQWQNETQKNAIALEAAESEKRKILNQVAELQEQLDNQKRSAGRQQHLAEKEEALTYLKNVILKYVAAKDMSEKKTLLPVLGTMLQFDNKEMKAAEQAMAENERGFLKSVSGFF</sequence>
<evidence type="ECO:0000313" key="4">
    <source>
        <dbReference type="EMBL" id="CAE0431982.1"/>
    </source>
</evidence>
<feature type="coiled-coil region" evidence="1">
    <location>
        <begin position="978"/>
        <end position="1012"/>
    </location>
</feature>
<feature type="compositionally biased region" description="Basic and acidic residues" evidence="2">
    <location>
        <begin position="902"/>
        <end position="914"/>
    </location>
</feature>
<organism evidence="4">
    <name type="scientific">Aplanochytrium stocchinoi</name>
    <dbReference type="NCBI Taxonomy" id="215587"/>
    <lineage>
        <taxon>Eukaryota</taxon>
        <taxon>Sar</taxon>
        <taxon>Stramenopiles</taxon>
        <taxon>Bigyra</taxon>
        <taxon>Labyrinthulomycetes</taxon>
        <taxon>Thraustochytrida</taxon>
        <taxon>Thraustochytriidae</taxon>
        <taxon>Aplanochytrium</taxon>
    </lineage>
</organism>
<dbReference type="Pfam" id="PF01465">
    <property type="entry name" value="GRIP"/>
    <property type="match status" value="1"/>
</dbReference>
<evidence type="ECO:0000259" key="3">
    <source>
        <dbReference type="PROSITE" id="PS50913"/>
    </source>
</evidence>
<proteinExistence type="predicted"/>
<evidence type="ECO:0000256" key="2">
    <source>
        <dbReference type="SAM" id="MobiDB-lite"/>
    </source>
</evidence>